<comment type="subcellular location">
    <subcellularLocation>
        <location evidence="1">Cytoplasm</location>
        <location evidence="1">Cytoskeleton</location>
        <location evidence="1">Cilium axoneme</location>
    </subcellularLocation>
</comment>
<feature type="region of interest" description="Disordered" evidence="5">
    <location>
        <begin position="586"/>
        <end position="609"/>
    </location>
</feature>
<evidence type="ECO:0000313" key="7">
    <source>
        <dbReference type="Proteomes" id="UP001190700"/>
    </source>
</evidence>
<gene>
    <name evidence="6" type="ORF">CYMTET_4851</name>
</gene>
<dbReference type="Proteomes" id="UP001190700">
    <property type="component" value="Unassembled WGS sequence"/>
</dbReference>
<accession>A0AAE0H0K7</accession>
<dbReference type="EMBL" id="LGRX02000775">
    <property type="protein sequence ID" value="KAK3287651.1"/>
    <property type="molecule type" value="Genomic_DNA"/>
</dbReference>
<keyword evidence="3" id="KW-0433">Leucine-rich repeat</keyword>
<evidence type="ECO:0000313" key="6">
    <source>
        <dbReference type="EMBL" id="KAK3287651.1"/>
    </source>
</evidence>
<keyword evidence="4" id="KW-0677">Repeat</keyword>
<dbReference type="GO" id="GO:0048471">
    <property type="term" value="C:perinuclear region of cytoplasm"/>
    <property type="evidence" value="ECO:0007669"/>
    <property type="project" value="TreeGrafter"/>
</dbReference>
<evidence type="ECO:0000256" key="3">
    <source>
        <dbReference type="ARBA" id="ARBA00022614"/>
    </source>
</evidence>
<dbReference type="GO" id="GO:0005634">
    <property type="term" value="C:nucleus"/>
    <property type="evidence" value="ECO:0007669"/>
    <property type="project" value="TreeGrafter"/>
</dbReference>
<proteinExistence type="predicted"/>
<sequence length="1152" mass="120115">MTLPGGAQLPIEALRSNAITELRLNNAGLHGHVGVPVAAALSLNTSLRVLVIRGADLGGHEASGVGLGALGAAICNHASLHILDISANNLDDDDVAVLAASGVLLGPLRVLDLSGNHIGPSGASALAQALAPRPSTDTCCARSASLRELNVLGNMLGRDGASILIEVLRGSATLSALCGPLDSGSMDLSVKASIIRSGKFRLGPQPCDLLDQSRSMTIETAGDLTLIVHHLTLSRTVTSLDLTGKTSGVDGANLLAATLAVSSAEAQMTARLLNTVCVTQGVLLPVGIIRRGEVVELELRHRGLRCEDAILLAAALTASSCSLRALDLSRNEIGWKGAQALLSQTLGPMWAEGRPSAGCPLAALDLSDNPLNISHKDLSLLGPSMEAHSADAAADLSADLQSSAAARHHSAGSLQTLNLLRCGLREDVTGAILATMQRNEAHASVCGVPPRATQADFSRGGLGCPGGGLELLARELRSQACSLETLCLDENHLGTTRSHRIDPRSYLFYFRDRSPESRETLPGYSQQEIMTRLHVLGDALTENTRLTSLSACGNNLSLRHLAVLSVAHSRCLRTLILDDNELGGGTSWDNAGEGENSDESLTGEGSVEDGEECKISAALEALLTEHRTLTHLSLRRCRIDARGAASLSTGLAINAALTALLLDGNSIGSVGAKALAVALTPDGTEQPYNRTLRSLSLNENRLAADRFGLSDPDKHDDDGFKALGEMLKKAETLASLSLMSTSIGLQSAVALAAGLGVNRSITTFDVSRNPGIHGEAALQLARAALARPGSMQLFSGLPLHAIRGNALEELDLHGRGIGAAGAWALSELLTTCTSLHTLKLLHNDLTKEGAEGLVAAYARSVTLRTLTGISFDIAVVDLSERGLQLADAVLLAADIKKACGERVSPSEPGLAGDEKRDEGGEVRLAAPKEEKVTNESLTSLNLWGSDIGEEGAQALVDAVKLCRRPIKLCGDLLLNNKKVDITCTPMQATLLANDLLFNGGSYDNTLNTVTVTSKIKLRVGALRRNEVVELDLRRKGLRDADAILLGAVLVHSGSLRTLNLAGNQIGPKGAKALAAALTPNEGGVFNGSLYTVDLRDNPIGTEGATALAAALTPNEEGVFSRLLNVLDPADNEVCAEGAKELAATSSSAMQGM</sequence>
<dbReference type="InterPro" id="IPR001611">
    <property type="entry name" value="Leu-rich_rpt"/>
</dbReference>
<protein>
    <submittedName>
        <fullName evidence="6">Uncharacterized protein</fullName>
    </submittedName>
</protein>
<dbReference type="AlphaFoldDB" id="A0AAE0H0K7"/>
<dbReference type="SUPFAM" id="SSF52047">
    <property type="entry name" value="RNI-like"/>
    <property type="match status" value="3"/>
</dbReference>
<evidence type="ECO:0000256" key="4">
    <source>
        <dbReference type="ARBA" id="ARBA00022737"/>
    </source>
</evidence>
<reference evidence="6 7" key="1">
    <citation type="journal article" date="2015" name="Genome Biol. Evol.">
        <title>Comparative Genomics of a Bacterivorous Green Alga Reveals Evolutionary Causalities and Consequences of Phago-Mixotrophic Mode of Nutrition.</title>
        <authorList>
            <person name="Burns J.A."/>
            <person name="Paasch A."/>
            <person name="Narechania A."/>
            <person name="Kim E."/>
        </authorList>
    </citation>
    <scope>NUCLEOTIDE SEQUENCE [LARGE SCALE GENOMIC DNA]</scope>
    <source>
        <strain evidence="6 7">PLY_AMNH</strain>
    </source>
</reference>
<dbReference type="GO" id="GO:0031267">
    <property type="term" value="F:small GTPase binding"/>
    <property type="evidence" value="ECO:0007669"/>
    <property type="project" value="TreeGrafter"/>
</dbReference>
<dbReference type="InterPro" id="IPR027038">
    <property type="entry name" value="RanGap"/>
</dbReference>
<dbReference type="PANTHER" id="PTHR24113:SF12">
    <property type="entry name" value="RAN GTPASE-ACTIVATING PROTEIN 1"/>
    <property type="match status" value="1"/>
</dbReference>
<comment type="caution">
    <text evidence="6">The sequence shown here is derived from an EMBL/GenBank/DDBJ whole genome shotgun (WGS) entry which is preliminary data.</text>
</comment>
<dbReference type="Gene3D" id="3.80.10.10">
    <property type="entry name" value="Ribonuclease Inhibitor"/>
    <property type="match status" value="8"/>
</dbReference>
<name>A0AAE0H0K7_9CHLO</name>
<evidence type="ECO:0000256" key="2">
    <source>
        <dbReference type="ARBA" id="ARBA00022468"/>
    </source>
</evidence>
<dbReference type="InterPro" id="IPR032675">
    <property type="entry name" value="LRR_dom_sf"/>
</dbReference>
<evidence type="ECO:0000256" key="5">
    <source>
        <dbReference type="SAM" id="MobiDB-lite"/>
    </source>
</evidence>
<dbReference type="GO" id="GO:0006913">
    <property type="term" value="P:nucleocytoplasmic transport"/>
    <property type="evidence" value="ECO:0007669"/>
    <property type="project" value="TreeGrafter"/>
</dbReference>
<keyword evidence="7" id="KW-1185">Reference proteome</keyword>
<dbReference type="SMART" id="SM00368">
    <property type="entry name" value="LRR_RI"/>
    <property type="match status" value="16"/>
</dbReference>
<organism evidence="6 7">
    <name type="scientific">Cymbomonas tetramitiformis</name>
    <dbReference type="NCBI Taxonomy" id="36881"/>
    <lineage>
        <taxon>Eukaryota</taxon>
        <taxon>Viridiplantae</taxon>
        <taxon>Chlorophyta</taxon>
        <taxon>Pyramimonadophyceae</taxon>
        <taxon>Pyramimonadales</taxon>
        <taxon>Pyramimonadaceae</taxon>
        <taxon>Cymbomonas</taxon>
    </lineage>
</organism>
<dbReference type="GO" id="GO:0005930">
    <property type="term" value="C:axoneme"/>
    <property type="evidence" value="ECO:0007669"/>
    <property type="project" value="UniProtKB-SubCell"/>
</dbReference>
<dbReference type="PANTHER" id="PTHR24113">
    <property type="entry name" value="RAN GTPASE-ACTIVATING PROTEIN 1"/>
    <property type="match status" value="1"/>
</dbReference>
<dbReference type="GO" id="GO:0005829">
    <property type="term" value="C:cytosol"/>
    <property type="evidence" value="ECO:0007669"/>
    <property type="project" value="TreeGrafter"/>
</dbReference>
<keyword evidence="2" id="KW-0343">GTPase activation</keyword>
<dbReference type="GO" id="GO:0005096">
    <property type="term" value="F:GTPase activator activity"/>
    <property type="evidence" value="ECO:0007669"/>
    <property type="project" value="UniProtKB-KW"/>
</dbReference>
<evidence type="ECO:0000256" key="1">
    <source>
        <dbReference type="ARBA" id="ARBA00004430"/>
    </source>
</evidence>
<dbReference type="Pfam" id="PF13516">
    <property type="entry name" value="LRR_6"/>
    <property type="match status" value="8"/>
</dbReference>